<evidence type="ECO:0000313" key="1">
    <source>
        <dbReference type="EMBL" id="KUM95421.1"/>
    </source>
</evidence>
<dbReference type="InterPro" id="IPR036182">
    <property type="entry name" value="PCuAC_sf"/>
</dbReference>
<name>A0A124HCT0_9ACTN</name>
<dbReference type="STRING" id="67285.AQI88_17530"/>
<dbReference type="AlphaFoldDB" id="A0A124HCT0"/>
<dbReference type="Proteomes" id="UP000054241">
    <property type="component" value="Unassembled WGS sequence"/>
</dbReference>
<sequence>MTEQSIWRPTRRRLTDALLAALAPVAACSLALGGLTAWADAGQAGSPARITVANARVLLPYGDSTETAAFFDISNAGGADDRLVKVTSSRADGEITLSRHRSTGSGAAAKADVDSAVVPAGRVVSMAPHGLDVNLRAGARWQAGDLVPFMLHFERSGPVKALAVVIRPSTRLD</sequence>
<evidence type="ECO:0008006" key="3">
    <source>
        <dbReference type="Google" id="ProtNLM"/>
    </source>
</evidence>
<proteinExistence type="predicted"/>
<dbReference type="Pfam" id="PF04314">
    <property type="entry name" value="PCuAC"/>
    <property type="match status" value="1"/>
</dbReference>
<protein>
    <recommendedName>
        <fullName evidence="3">Copper chaperone PCu(A)C</fullName>
    </recommendedName>
</protein>
<accession>A0A124HCT0</accession>
<dbReference type="Gene3D" id="2.60.40.1890">
    <property type="entry name" value="PCu(A)C copper chaperone"/>
    <property type="match status" value="1"/>
</dbReference>
<dbReference type="OrthoDB" id="4328980at2"/>
<gene>
    <name evidence="1" type="ORF">AQI88_17530</name>
</gene>
<evidence type="ECO:0000313" key="2">
    <source>
        <dbReference type="Proteomes" id="UP000054241"/>
    </source>
</evidence>
<keyword evidence="2" id="KW-1185">Reference proteome</keyword>
<dbReference type="PANTHER" id="PTHR36302">
    <property type="entry name" value="BLR7088 PROTEIN"/>
    <property type="match status" value="1"/>
</dbReference>
<dbReference type="RefSeq" id="WP_066999605.1">
    <property type="nucleotide sequence ID" value="NZ_BNDU01000002.1"/>
</dbReference>
<comment type="caution">
    <text evidence="1">The sequence shown here is derived from an EMBL/GenBank/DDBJ whole genome shotgun (WGS) entry which is preliminary data.</text>
</comment>
<reference evidence="1 2" key="1">
    <citation type="submission" date="2015-10" db="EMBL/GenBank/DDBJ databases">
        <title>Draft genome sequence of Streptomyces cellostaticus DSM 40189, type strain for the species Streptomyces cellostaticus.</title>
        <authorList>
            <person name="Ruckert C."/>
            <person name="Winkler A."/>
            <person name="Kalinowski J."/>
            <person name="Kampfer P."/>
            <person name="Glaeser S."/>
        </authorList>
    </citation>
    <scope>NUCLEOTIDE SEQUENCE [LARGE SCALE GENOMIC DNA]</scope>
    <source>
        <strain evidence="1 2">DSM 40189</strain>
    </source>
</reference>
<dbReference type="SUPFAM" id="SSF110087">
    <property type="entry name" value="DR1885-like metal-binding protein"/>
    <property type="match status" value="1"/>
</dbReference>
<dbReference type="InterPro" id="IPR058248">
    <property type="entry name" value="Lxx211020-like"/>
</dbReference>
<dbReference type="PANTHER" id="PTHR36302:SF1">
    <property type="entry name" value="COPPER CHAPERONE PCU(A)C"/>
    <property type="match status" value="1"/>
</dbReference>
<dbReference type="EMBL" id="LMWL01000030">
    <property type="protein sequence ID" value="KUM95421.1"/>
    <property type="molecule type" value="Genomic_DNA"/>
</dbReference>
<organism evidence="1 2">
    <name type="scientific">Streptomyces cellostaticus</name>
    <dbReference type="NCBI Taxonomy" id="67285"/>
    <lineage>
        <taxon>Bacteria</taxon>
        <taxon>Bacillati</taxon>
        <taxon>Actinomycetota</taxon>
        <taxon>Actinomycetes</taxon>
        <taxon>Kitasatosporales</taxon>
        <taxon>Streptomycetaceae</taxon>
        <taxon>Streptomyces</taxon>
    </lineage>
</organism>
<dbReference type="InterPro" id="IPR007410">
    <property type="entry name" value="LpqE-like"/>
</dbReference>